<accession>A0A7R9BFL1</accession>
<name>A0A7R9BFL1_9CRUS</name>
<evidence type="ECO:0000256" key="4">
    <source>
        <dbReference type="ARBA" id="ARBA00023136"/>
    </source>
</evidence>
<dbReference type="SMART" id="SM01158">
    <property type="entry name" value="DUF1741"/>
    <property type="match status" value="1"/>
</dbReference>
<evidence type="ECO:0000259" key="6">
    <source>
        <dbReference type="SMART" id="SM01158"/>
    </source>
</evidence>
<evidence type="ECO:0000256" key="5">
    <source>
        <dbReference type="SAM" id="MobiDB-lite"/>
    </source>
</evidence>
<feature type="compositionally biased region" description="Polar residues" evidence="5">
    <location>
        <begin position="384"/>
        <end position="417"/>
    </location>
</feature>
<dbReference type="EMBL" id="OA882277">
    <property type="protein sequence ID" value="CAD7274366.1"/>
    <property type="molecule type" value="Genomic_DNA"/>
</dbReference>
<dbReference type="PANTHER" id="PTHR13608">
    <property type="entry name" value="ARMADILLO-LIKE HELICAL DOMAIN-CONTAINING PROTEIN 3"/>
    <property type="match status" value="1"/>
</dbReference>
<protein>
    <recommendedName>
        <fullName evidence="6">Armadillo-like helical domain-containing protein</fullName>
    </recommendedName>
</protein>
<comment type="subcellular location">
    <subcellularLocation>
        <location evidence="1">Membrane</location>
    </subcellularLocation>
</comment>
<feature type="domain" description="Armadillo-like helical" evidence="6">
    <location>
        <begin position="491"/>
        <end position="731"/>
    </location>
</feature>
<dbReference type="GO" id="GO:0005829">
    <property type="term" value="C:cytosol"/>
    <property type="evidence" value="ECO:0007669"/>
    <property type="project" value="TreeGrafter"/>
</dbReference>
<reference evidence="7" key="1">
    <citation type="submission" date="2020-11" db="EMBL/GenBank/DDBJ databases">
        <authorList>
            <person name="Tran Van P."/>
        </authorList>
    </citation>
    <scope>NUCLEOTIDE SEQUENCE</scope>
</reference>
<dbReference type="EMBL" id="CAJPEX010000240">
    <property type="protein sequence ID" value="CAG0914518.1"/>
    <property type="molecule type" value="Genomic_DNA"/>
</dbReference>
<dbReference type="OrthoDB" id="2012278at2759"/>
<evidence type="ECO:0000313" key="8">
    <source>
        <dbReference type="Proteomes" id="UP000678499"/>
    </source>
</evidence>
<dbReference type="GO" id="GO:0016020">
    <property type="term" value="C:membrane"/>
    <property type="evidence" value="ECO:0007669"/>
    <property type="project" value="UniProtKB-SubCell"/>
</dbReference>
<feature type="region of interest" description="Disordered" evidence="5">
    <location>
        <begin position="354"/>
        <end position="417"/>
    </location>
</feature>
<sequence length="745" mass="83335">MDRLRYSATPVIRKSFKEKIVQYYEALFRGEDPSIGNASFWDEFFLLKPKISFFESEIGKFSGEQLVSSKPILNRIFSRCVSTLEIDQALPQNQFRTINAVITLSGLIHSVNLKTSLNHGFDTVDLLMGFQESEGLMKTLLDKINEFLAVVLTSVRAVQHFSTGDYHSCLKSSCLKLLLTIALGTDNVSQNTLLEFLMMNPVHEVIIHILSCVAWRQQFGHECVLLLTLLVNYRKFESVNPYGVKLSILSDELALHGYGQVVGSSLGEFIQRYAVHVQDGAGGAASNAAGGGLFSAISSVVGSFFAGEETEKTACIRANIGMLLALYEAVHLNRNFIAVITQLQADLVPVGNDEPSASLPDTGMSSELPLPPPAEVHMSKEARSASQASGRTMSTGESALENSGNQKKSDTDQPSNSCETTNLLVAFLEYSSIVMQETKMESRCDTVKLCFMILACVAEDQYANSLMHDPNFVFSCVLHRMPMRHRKVPVHMKSPSRPLACALLDLMIEFIVSHMFKRFPLDLYNQGLGIIHRLVCYQRRARVRLGYSWHHLWSALISLLKFIQANENGLVKKMNVFPLCLKAISIFNLFITHGDTFLAAPTAYDDLYYELIRMRQVFENLYAMALRYSTTPHGASSTEWRESALKLSNALVNIRGIINHFTPRIEAVSQANGGAALTEEQVLDVVRQNYDSLTLKLQESLDQYERYSEKPHQAFFTQMVRSFVCDTRQSLSLASVDQSRLLRDA</sequence>
<dbReference type="AlphaFoldDB" id="A0A7R9BFL1"/>
<keyword evidence="3" id="KW-1133">Transmembrane helix</keyword>
<evidence type="ECO:0000256" key="3">
    <source>
        <dbReference type="ARBA" id="ARBA00022989"/>
    </source>
</evidence>
<keyword evidence="2" id="KW-0812">Transmembrane</keyword>
<gene>
    <name evidence="7" type="ORF">NMOB1V02_LOCUS2201</name>
</gene>
<dbReference type="InterPro" id="IPR039868">
    <property type="entry name" value="ARMD3-like"/>
</dbReference>
<organism evidence="7">
    <name type="scientific">Notodromas monacha</name>
    <dbReference type="NCBI Taxonomy" id="399045"/>
    <lineage>
        <taxon>Eukaryota</taxon>
        <taxon>Metazoa</taxon>
        <taxon>Ecdysozoa</taxon>
        <taxon>Arthropoda</taxon>
        <taxon>Crustacea</taxon>
        <taxon>Oligostraca</taxon>
        <taxon>Ostracoda</taxon>
        <taxon>Podocopa</taxon>
        <taxon>Podocopida</taxon>
        <taxon>Cypridocopina</taxon>
        <taxon>Cypridoidea</taxon>
        <taxon>Cyprididae</taxon>
        <taxon>Notodromas</taxon>
    </lineage>
</organism>
<dbReference type="PANTHER" id="PTHR13608:SF3">
    <property type="entry name" value="ARMADILLO-LIKE HELICAL DOMAIN-CONTAINING PROTEIN 3"/>
    <property type="match status" value="1"/>
</dbReference>
<evidence type="ECO:0000313" key="7">
    <source>
        <dbReference type="EMBL" id="CAD7274366.1"/>
    </source>
</evidence>
<dbReference type="Proteomes" id="UP000678499">
    <property type="component" value="Unassembled WGS sequence"/>
</dbReference>
<evidence type="ECO:0000256" key="1">
    <source>
        <dbReference type="ARBA" id="ARBA00004370"/>
    </source>
</evidence>
<keyword evidence="4" id="KW-0472">Membrane</keyword>
<dbReference type="InterPro" id="IPR013636">
    <property type="entry name" value="ARMH3_C"/>
</dbReference>
<dbReference type="Pfam" id="PF08427">
    <property type="entry name" value="ARMH3_C"/>
    <property type="match status" value="1"/>
</dbReference>
<keyword evidence="8" id="KW-1185">Reference proteome</keyword>
<evidence type="ECO:0000256" key="2">
    <source>
        <dbReference type="ARBA" id="ARBA00022692"/>
    </source>
</evidence>
<proteinExistence type="predicted"/>